<name>A0A7E4VUG7_PANRE</name>
<dbReference type="Pfam" id="PF02171">
    <property type="entry name" value="Piwi"/>
    <property type="match status" value="1"/>
</dbReference>
<feature type="region of interest" description="Disordered" evidence="1">
    <location>
        <begin position="1"/>
        <end position="56"/>
    </location>
</feature>
<dbReference type="WBParaSite" id="Pan_g3519.t1">
    <property type="protein sequence ID" value="Pan_g3519.t1"/>
    <property type="gene ID" value="Pan_g3519"/>
</dbReference>
<feature type="domain" description="Piwi" evidence="2">
    <location>
        <begin position="560"/>
        <end position="877"/>
    </location>
</feature>
<sequence length="918" mass="103224">MADSHNRPPGRRHQNQGNQGLPNRGRFTNQGYGAGFENSNRPPRGQTQQNRGYGGGFGNALSMTSPAFGEGMIFPLEIKPGSKAYRKHVDIVFNFTKDGRYICVNITDKRHGTRKRLLCYQIMATVSTMVEAFKGVEYVYDNMHNMYTSKKIDDFTYTIKDNDIPAEMLKCLGPHEGELVMTVREADSVQVVDLCDLSQYKTDTVLLREDRALRNALEMIVTESALATGHFLVARGNDLFRVEEEPIDRGLCTRLGTKKGIRIIKKDGEYLPALVVDTVHSPFYATEAKTNFLDFVLSFIGNPRTANWEEAKTFLNGIKVYPEYGQHRVLQFDDFTVETVANLIVTRDDGATMPMKEYFQAFTNTTLKRLNLPAMIAKNNAGIYPMEVLCVVPSQLVDLDVCPNNMRDKVHRRNAVAPRIRHDEIMQELKAMDINGAIGRAFGIDPNAPIENVSHLTFEQPPKPKIQLGSGRIITPFEDGKFKLSGPYLNPAVIDNMAVLVTDGLQSLAKEFLKRFIENGQFSGMRFPAFNSIYWQTICDGSSFENWDKTFEYFKNHNISFVLMIGNNRDPNSHNFLKLCESRHKILTQLVMSETADRIVSRGQHVTLSNILHKTNIKNGGLNYKPLFDKVGERLDINIGKVLIFAYDVSHPGELDSALPQNRKEVKTVGEFPSVVGLVANVLPEPSAFADSFFYQQSRKEEVVSSVFGDHVKKMLMLLVKSGRSLPSTVAILRDGVSEGQFSMVVHKELPLIKQACAEVKPTWKPKFLVAIVTKRHHKRFVNEDLTNASVGSFVTDKVVRPDCVEFFMACHKTIKGTTKFVQVSIIHNEPKATMEELKQFLHALSYGHQIVTSPASLPTPVYQADDVATRGREVLYTLRRERPNEIPMTEDGAVDFEALSSFLGYFDSPLAAKRCSA</sequence>
<proteinExistence type="predicted"/>
<dbReference type="SUPFAM" id="SSF101690">
    <property type="entry name" value="PAZ domain"/>
    <property type="match status" value="1"/>
</dbReference>
<dbReference type="InterPro" id="IPR036397">
    <property type="entry name" value="RNaseH_sf"/>
</dbReference>
<dbReference type="Pfam" id="PF02170">
    <property type="entry name" value="PAZ"/>
    <property type="match status" value="1"/>
</dbReference>
<evidence type="ECO:0000259" key="2">
    <source>
        <dbReference type="PROSITE" id="PS50822"/>
    </source>
</evidence>
<dbReference type="InterPro" id="IPR003165">
    <property type="entry name" value="Piwi"/>
</dbReference>
<dbReference type="Gene3D" id="2.170.260.10">
    <property type="entry name" value="paz domain"/>
    <property type="match status" value="1"/>
</dbReference>
<dbReference type="InterPro" id="IPR036085">
    <property type="entry name" value="PAZ_dom_sf"/>
</dbReference>
<evidence type="ECO:0000313" key="4">
    <source>
        <dbReference type="WBParaSite" id="Pan_g3519.t1"/>
    </source>
</evidence>
<dbReference type="Gene3D" id="3.30.420.10">
    <property type="entry name" value="Ribonuclease H-like superfamily/Ribonuclease H"/>
    <property type="match status" value="1"/>
</dbReference>
<dbReference type="InterPro" id="IPR012337">
    <property type="entry name" value="RNaseH-like_sf"/>
</dbReference>
<dbReference type="Proteomes" id="UP000492821">
    <property type="component" value="Unassembled WGS sequence"/>
</dbReference>
<feature type="compositionally biased region" description="Polar residues" evidence="1">
    <location>
        <begin position="15"/>
        <end position="51"/>
    </location>
</feature>
<organism evidence="3 4">
    <name type="scientific">Panagrellus redivivus</name>
    <name type="common">Microworm</name>
    <dbReference type="NCBI Taxonomy" id="6233"/>
    <lineage>
        <taxon>Eukaryota</taxon>
        <taxon>Metazoa</taxon>
        <taxon>Ecdysozoa</taxon>
        <taxon>Nematoda</taxon>
        <taxon>Chromadorea</taxon>
        <taxon>Rhabditida</taxon>
        <taxon>Tylenchina</taxon>
        <taxon>Panagrolaimomorpha</taxon>
        <taxon>Panagrolaimoidea</taxon>
        <taxon>Panagrolaimidae</taxon>
        <taxon>Panagrellus</taxon>
    </lineage>
</organism>
<keyword evidence="3" id="KW-1185">Reference proteome</keyword>
<reference evidence="3" key="1">
    <citation type="journal article" date="2013" name="Genetics">
        <title>The draft genome and transcriptome of Panagrellus redivivus are shaped by the harsh demands of a free-living lifestyle.</title>
        <authorList>
            <person name="Srinivasan J."/>
            <person name="Dillman A.R."/>
            <person name="Macchietto M.G."/>
            <person name="Heikkinen L."/>
            <person name="Lakso M."/>
            <person name="Fracchia K.M."/>
            <person name="Antoshechkin I."/>
            <person name="Mortazavi A."/>
            <person name="Wong G."/>
            <person name="Sternberg P.W."/>
        </authorList>
    </citation>
    <scope>NUCLEOTIDE SEQUENCE [LARGE SCALE GENOMIC DNA]</scope>
    <source>
        <strain evidence="3">MT8872</strain>
    </source>
</reference>
<protein>
    <submittedName>
        <fullName evidence="4">Piwi domain-containing protein</fullName>
    </submittedName>
</protein>
<dbReference type="PROSITE" id="PS50822">
    <property type="entry name" value="PIWI"/>
    <property type="match status" value="1"/>
</dbReference>
<dbReference type="PANTHER" id="PTHR22891">
    <property type="entry name" value="EUKARYOTIC TRANSLATION INITIATION FACTOR 2C"/>
    <property type="match status" value="1"/>
</dbReference>
<dbReference type="SMART" id="SM00950">
    <property type="entry name" value="Piwi"/>
    <property type="match status" value="1"/>
</dbReference>
<evidence type="ECO:0000313" key="3">
    <source>
        <dbReference type="Proteomes" id="UP000492821"/>
    </source>
</evidence>
<dbReference type="Gene3D" id="3.40.50.2300">
    <property type="match status" value="1"/>
</dbReference>
<reference evidence="4" key="2">
    <citation type="submission" date="2020-10" db="UniProtKB">
        <authorList>
            <consortium name="WormBaseParasite"/>
        </authorList>
    </citation>
    <scope>IDENTIFICATION</scope>
</reference>
<evidence type="ECO:0000256" key="1">
    <source>
        <dbReference type="SAM" id="MobiDB-lite"/>
    </source>
</evidence>
<dbReference type="SUPFAM" id="SSF53098">
    <property type="entry name" value="Ribonuclease H-like"/>
    <property type="match status" value="1"/>
</dbReference>
<dbReference type="AlphaFoldDB" id="A0A7E4VUG7"/>
<dbReference type="InterPro" id="IPR003100">
    <property type="entry name" value="PAZ_dom"/>
</dbReference>
<dbReference type="GO" id="GO:0003723">
    <property type="term" value="F:RNA binding"/>
    <property type="evidence" value="ECO:0007669"/>
    <property type="project" value="InterPro"/>
</dbReference>
<accession>A0A7E4VUG7</accession>